<protein>
    <recommendedName>
        <fullName evidence="2">CN hydrolase domain-containing protein</fullName>
    </recommendedName>
</protein>
<evidence type="ECO:0000313" key="3">
    <source>
        <dbReference type="EMBL" id="KPL91794.1"/>
    </source>
</evidence>
<comment type="caution">
    <text evidence="3">The sequence shown here is derived from an EMBL/GenBank/DDBJ whole genome shotgun (WGS) entry which is preliminary data.</text>
</comment>
<dbReference type="CDD" id="cd07197">
    <property type="entry name" value="nitrilase"/>
    <property type="match status" value="1"/>
</dbReference>
<dbReference type="Proteomes" id="UP000050501">
    <property type="component" value="Unassembled WGS sequence"/>
</dbReference>
<evidence type="ECO:0000256" key="1">
    <source>
        <dbReference type="ARBA" id="ARBA00022801"/>
    </source>
</evidence>
<keyword evidence="1" id="KW-0378">Hydrolase</keyword>
<dbReference type="GO" id="GO:0016811">
    <property type="term" value="F:hydrolase activity, acting on carbon-nitrogen (but not peptide) bonds, in linear amides"/>
    <property type="evidence" value="ECO:0007669"/>
    <property type="project" value="TreeGrafter"/>
</dbReference>
<proteinExistence type="predicted"/>
<evidence type="ECO:0000313" key="4">
    <source>
        <dbReference type="Proteomes" id="UP000050501"/>
    </source>
</evidence>
<dbReference type="PROSITE" id="PS50263">
    <property type="entry name" value="CN_HYDROLASE"/>
    <property type="match status" value="1"/>
</dbReference>
<accession>A0A0N8GTD5</accession>
<dbReference type="Pfam" id="PF00795">
    <property type="entry name" value="CN_hydrolase"/>
    <property type="match status" value="1"/>
</dbReference>
<dbReference type="EMBL" id="LGCM01000002">
    <property type="protein sequence ID" value="KPL91794.1"/>
    <property type="molecule type" value="Genomic_DNA"/>
</dbReference>
<evidence type="ECO:0000259" key="2">
    <source>
        <dbReference type="PROSITE" id="PS50263"/>
    </source>
</evidence>
<dbReference type="AlphaFoldDB" id="A0A0N8GTD5"/>
<dbReference type="PANTHER" id="PTHR43674:SF16">
    <property type="entry name" value="CARBON-NITROGEN FAMILY, PUTATIVE (AFU_ORTHOLOGUE AFUA_5G02350)-RELATED"/>
    <property type="match status" value="1"/>
</dbReference>
<dbReference type="STRING" id="229921.ADN01_00480"/>
<dbReference type="PANTHER" id="PTHR43674">
    <property type="entry name" value="NITRILASE C965.09-RELATED"/>
    <property type="match status" value="1"/>
</dbReference>
<feature type="domain" description="CN hydrolase" evidence="2">
    <location>
        <begin position="9"/>
        <end position="271"/>
    </location>
</feature>
<keyword evidence="4" id="KW-1185">Reference proteome</keyword>
<gene>
    <name evidence="3" type="ORF">ADN01_00480</name>
</gene>
<dbReference type="InterPro" id="IPR050345">
    <property type="entry name" value="Aliph_Amidase/BUP"/>
</dbReference>
<dbReference type="Gene3D" id="3.60.110.10">
    <property type="entry name" value="Carbon-nitrogen hydrolase"/>
    <property type="match status" value="1"/>
</dbReference>
<dbReference type="InterPro" id="IPR003010">
    <property type="entry name" value="C-N_Hydrolase"/>
</dbReference>
<name>A0A0N8GTD5_9CHLR</name>
<reference evidence="3 4" key="1">
    <citation type="submission" date="2015-07" db="EMBL/GenBank/DDBJ databases">
        <title>Genome sequence of Levilinea saccharolytica DSM 16555.</title>
        <authorList>
            <person name="Hemp J."/>
            <person name="Ward L.M."/>
            <person name="Pace L.A."/>
            <person name="Fischer W.W."/>
        </authorList>
    </citation>
    <scope>NUCLEOTIDE SEQUENCE [LARGE SCALE GENOMIC DNA]</scope>
    <source>
        <strain evidence="3 4">KIBI-1</strain>
    </source>
</reference>
<sequence length="326" mass="35825">MKEANMKTVTLAAAQMISQDGCILDNLARASHMAALAKTQGAACVLFPEFMPQGYRLTPELWDAAECFDGPTVHWLGETARNLGVYVGTSFLEAKNGHFFNTFVLAEPSGKIAGAVRKRSPSMWEAYFFKGERGNPYVDTDLGRIGVGICFDNHTYEVASAIQQSGIDLMLMPHSYCTPTQTTKMTSQADIDQLNGRPGLVARLYNQWFGVPVLMCNKSGPWNSPVPDTTLGVPQGFRFSGRSTLLDADGTLAAQLGDEEAVLVGSVTLDPALKKQTRPAKYSRYIYPGSPGREIIRLMEWRGSLSYHFSSLRKQKASTVRMENFG</sequence>
<dbReference type="SUPFAM" id="SSF56317">
    <property type="entry name" value="Carbon-nitrogen hydrolase"/>
    <property type="match status" value="1"/>
</dbReference>
<organism evidence="3 4">
    <name type="scientific">Levilinea saccharolytica</name>
    <dbReference type="NCBI Taxonomy" id="229921"/>
    <lineage>
        <taxon>Bacteria</taxon>
        <taxon>Bacillati</taxon>
        <taxon>Chloroflexota</taxon>
        <taxon>Anaerolineae</taxon>
        <taxon>Anaerolineales</taxon>
        <taxon>Anaerolineaceae</taxon>
        <taxon>Levilinea</taxon>
    </lineage>
</organism>
<dbReference type="InterPro" id="IPR036526">
    <property type="entry name" value="C-N_Hydrolase_sf"/>
</dbReference>